<reference evidence="2 3" key="1">
    <citation type="journal article" date="2021" name="Elife">
        <title>Chloroplast acquisition without the gene transfer in kleptoplastic sea slugs, Plakobranchus ocellatus.</title>
        <authorList>
            <person name="Maeda T."/>
            <person name="Takahashi S."/>
            <person name="Yoshida T."/>
            <person name="Shimamura S."/>
            <person name="Takaki Y."/>
            <person name="Nagai Y."/>
            <person name="Toyoda A."/>
            <person name="Suzuki Y."/>
            <person name="Arimoto A."/>
            <person name="Ishii H."/>
            <person name="Satoh N."/>
            <person name="Nishiyama T."/>
            <person name="Hasebe M."/>
            <person name="Maruyama T."/>
            <person name="Minagawa J."/>
            <person name="Obokata J."/>
            <person name="Shigenobu S."/>
        </authorList>
    </citation>
    <scope>NUCLEOTIDE SEQUENCE [LARGE SCALE GENOMIC DNA]</scope>
</reference>
<protein>
    <submittedName>
        <fullName evidence="2">Uncharacterized protein</fullName>
    </submittedName>
</protein>
<comment type="caution">
    <text evidence="2">The sequence shown here is derived from an EMBL/GenBank/DDBJ whole genome shotgun (WGS) entry which is preliminary data.</text>
</comment>
<keyword evidence="3" id="KW-1185">Reference proteome</keyword>
<feature type="compositionally biased region" description="Polar residues" evidence="1">
    <location>
        <begin position="1643"/>
        <end position="1659"/>
    </location>
</feature>
<feature type="region of interest" description="Disordered" evidence="1">
    <location>
        <begin position="532"/>
        <end position="656"/>
    </location>
</feature>
<feature type="region of interest" description="Disordered" evidence="1">
    <location>
        <begin position="1443"/>
        <end position="1509"/>
    </location>
</feature>
<accession>A0AAV4H4Q6</accession>
<dbReference type="Proteomes" id="UP000762676">
    <property type="component" value="Unassembled WGS sequence"/>
</dbReference>
<feature type="compositionally biased region" description="Polar residues" evidence="1">
    <location>
        <begin position="389"/>
        <end position="413"/>
    </location>
</feature>
<feature type="compositionally biased region" description="Polar residues" evidence="1">
    <location>
        <begin position="125"/>
        <end position="144"/>
    </location>
</feature>
<name>A0AAV4H4Q6_9GAST</name>
<feature type="region of interest" description="Disordered" evidence="1">
    <location>
        <begin position="1642"/>
        <end position="1688"/>
    </location>
</feature>
<feature type="compositionally biased region" description="Acidic residues" evidence="1">
    <location>
        <begin position="1261"/>
        <end position="1271"/>
    </location>
</feature>
<feature type="compositionally biased region" description="Polar residues" evidence="1">
    <location>
        <begin position="83"/>
        <end position="94"/>
    </location>
</feature>
<feature type="compositionally biased region" description="Low complexity" evidence="1">
    <location>
        <begin position="1110"/>
        <end position="1139"/>
    </location>
</feature>
<evidence type="ECO:0000313" key="2">
    <source>
        <dbReference type="EMBL" id="GFR92699.1"/>
    </source>
</evidence>
<feature type="compositionally biased region" description="Basic and acidic residues" evidence="1">
    <location>
        <begin position="1368"/>
        <end position="1388"/>
    </location>
</feature>
<feature type="compositionally biased region" description="Polar residues" evidence="1">
    <location>
        <begin position="637"/>
        <end position="656"/>
    </location>
</feature>
<feature type="region of interest" description="Disordered" evidence="1">
    <location>
        <begin position="1176"/>
        <end position="1200"/>
    </location>
</feature>
<feature type="region of interest" description="Disordered" evidence="1">
    <location>
        <begin position="1106"/>
        <end position="1161"/>
    </location>
</feature>
<feature type="region of interest" description="Disordered" evidence="1">
    <location>
        <begin position="1029"/>
        <end position="1072"/>
    </location>
</feature>
<feature type="compositionally biased region" description="Basic residues" evidence="1">
    <location>
        <begin position="146"/>
        <end position="158"/>
    </location>
</feature>
<feature type="region of interest" description="Disordered" evidence="1">
    <location>
        <begin position="2245"/>
        <end position="2320"/>
    </location>
</feature>
<feature type="non-terminal residue" evidence="2">
    <location>
        <position position="1"/>
    </location>
</feature>
<feature type="compositionally biased region" description="Basic and acidic residues" evidence="1">
    <location>
        <begin position="2180"/>
        <end position="2189"/>
    </location>
</feature>
<feature type="region of interest" description="Disordered" evidence="1">
    <location>
        <begin position="1218"/>
        <end position="1237"/>
    </location>
</feature>
<feature type="compositionally biased region" description="Polar residues" evidence="1">
    <location>
        <begin position="949"/>
        <end position="971"/>
    </location>
</feature>
<feature type="region of interest" description="Disordered" evidence="1">
    <location>
        <begin position="1367"/>
        <end position="1390"/>
    </location>
</feature>
<feature type="compositionally biased region" description="Acidic residues" evidence="1">
    <location>
        <begin position="1227"/>
        <end position="1237"/>
    </location>
</feature>
<feature type="compositionally biased region" description="Basic and acidic residues" evidence="1">
    <location>
        <begin position="2245"/>
        <end position="2279"/>
    </location>
</feature>
<proteinExistence type="predicted"/>
<feature type="compositionally biased region" description="Polar residues" evidence="1">
    <location>
        <begin position="556"/>
        <end position="568"/>
    </location>
</feature>
<feature type="region of interest" description="Disordered" evidence="1">
    <location>
        <begin position="450"/>
        <end position="518"/>
    </location>
</feature>
<feature type="compositionally biased region" description="Polar residues" evidence="1">
    <location>
        <begin position="257"/>
        <end position="269"/>
    </location>
</feature>
<feature type="region of interest" description="Disordered" evidence="1">
    <location>
        <begin position="81"/>
        <end position="190"/>
    </location>
</feature>
<evidence type="ECO:0000313" key="3">
    <source>
        <dbReference type="Proteomes" id="UP000762676"/>
    </source>
</evidence>
<feature type="compositionally biased region" description="Low complexity" evidence="1">
    <location>
        <begin position="494"/>
        <end position="518"/>
    </location>
</feature>
<feature type="compositionally biased region" description="Low complexity" evidence="1">
    <location>
        <begin position="2280"/>
        <end position="2289"/>
    </location>
</feature>
<sequence length="2512" mass="278677">VSDWVSSWNLVPQSRVVPFDMLQTIEETPKDSLKPSSAATTDKIRRKLSQVAHVSKQLTMMKRRVLKKVITRRGEEIICDVTPSPTLSRQSSIDYSDVSDEEKSRRRKSGSLSISQESSKSIDSTASNSSKQTNKLLISPNENKLTPKKSPRRAAKNKPKTERISFASDEPMDHFTRNEDKKNTSKVSEETSADNFVNIVSLAMKTASDGKGLDKAKSACNQTEQISCPIKLEVTQYETESDGNCSDAKARTRSSPEESNTYNTHNATLATAKDDTKQPSEADRIKTSPVYNPRALCSKRPPSLASVHSTSSSLSSFDKLSGVEVTIASKLKTNTLGFNTTLATSVSGGKTNFTHDESLGLQENQTKFTASNIVGTFLDALSQGKRSGLTKSGSLPLSFAKQSNTSDNGSVGRSDSVAGHCIVDSGHGELDLQTLDIEGESTISQIKKLKERTESLSSQSSSSSHPTRDPSQNVSPSPSRNVSPPTRNASPSQSRNASPSPSKNASLSHSSNISSSLISNCDDSPISIEISPSHSKKITASPATNSLISPCKRNRSLSPFANQPTQTKSIVTHSPSIHVSSSRSKEGSPLPSRNASPCRSEDTTSRQFFNDSNVHEEENSVFSSKHDDLPDSKEEPTTSPTQFSLSTTETGGNEKTGQLDIQGLYMELGSLTKASSSFRSAAEDPLLLIPGSNYLDSQENQDLAKIKKNESIFSDIDEAMNTGSQIVSSGNRLTKSNSDERCEKNDNKDTFTVNCDVINDKAITKGIYRDRLGEQLPDEGIVVSSSSNSNTDEHLEQQKRRKDFKGSRYTNEEVSVEEHKKRHVIYVADKDEQDLIDGDLDFDALARRRGSASFDFSDYKPRHKITWSQHRSFSQERKLRKSLSCPSHSMGGFIASARDRLRSPKVRKREEPSPHLADCSSTSESGEEAKTRREQFKVDAGTRSPEVNVKTSSPAQDDDQSNTTIDKNTLMWQKREENDKMLRSFENDFEIAVNAIDSGHQNEKQGNEVKSLKDKRTTKYHIQLISASDVKKQDTRPATLTHTWSSSRGSGRGSFGKFRRKNRRLSSSLSVSEARHAQHPYFFSLGDDPGSDVHSDDLLSRGKTDQMLVTGSSSPSSSCASASAAAGKKSASSRTTSSARRGRLARSKKWNTFDGDSLGSHQASLSITGGNVSLDQTMIESGNSSGGGSDGPAKGDENGSSAQMRHLLNSLTRRRASEGIGLKAENHEDEEGDEEDDEVLQIVIESKVLKHSNSPRRVNDDEFGNDDDEDSVLPQSLTSGPTGDLSSLTHYESNAPTSVENSPLSHLGAPVINQSINFTNALSTFATPYEFNRLGFPVDSVSPMSGLSNRSDNSDWSDDEVVAAKAQVRSEELVRQQSSQEDKGRGDWSPRLVDFSCRSESPLSQSKLGFEAVPVITSTSDDMAVAPSGDSQNCKDKRIKLEKSSNDETSCYPEHSLTDDLESQTSRHGCNDEQKLSNRRHHRMVKTQDGGNIQNSMNKPKSPSTPEREFICSTKPKFKEASIVGASDIGFNSDSNANGCFNSSSVFKEGYVDKASRVIKTVDTSVTNSTSALPANNCPDCFLNYSIKNLYNSLTDSDINEIGLDQGHKDETCKCSGCLHHFRSPFTPFEVGQNRYKFGKRNCPQTNYRTQESNTTPSSLKLRRMPMYDSGDTQPDSDFNRPLPSSSLIDTSSKDTIVVRCASCAEENMRRKISIPEYIRPVPLNFGSQGVSPFFSNIDMFSPTMSVCAATDNWSTSSKSYTLDDSNLLLSGHQDLSDHSSSFSTCEETKLLRRVPDGCEVGAQEAGYYYFQEKTLTPTKYRKISNTFTHDVTRNQTLKNSKRGKKGKWATRLKEERPYRTGFHQSKEEIFCFKCAENIKKFPGPDNYAHDFALHPLSEPGDILLTPTKFKQERGRTSILNVDSGRTERNSQTCNAWPFYPLDSCIDKCCFCSNNPDTTRHLINPESEQLSAGPSVSQTSEQMSSSPLILQCNEIEAPQNTCPLCCVTATINVHPRNLPSSTPSLQPNRFGSQPMQEKDMVHITHFDVHRGVYRTSCYSDIIGLKEIAPRISYDDDDDRMKISNEILSEHSDFEDKTNHGKSGSGNTNDSIFHIECECEHHPPFHQTKISSGDHQHNCTGFLSLMKRLNTQCDCYAKGGHVCPKTLTHASPICQQSKTKRNQEPDKGEKQSSLPAVSKVKVKGKSELFNDLYDHQNQSSPCRKLNCEFLPRNSEKKLCYSDHSELDSDKESKSSSFKNKEQHQHQGKSDHSLYNHDYQQHGKQGQLEQQFYKQQTRPQEKLGHAEPTSQQKQNQVSQKLQNDEISKNEIGSQEKLSLSKIQIPDISTAPLLNQQKQQQQKVDENKELQLHEVSENESLKHDYQPQLHPQISDDHQNLSVTCQLHQQHPFHNLNPHHHHQQQQQQQRAQLQHQQQEFQHSNSPRNNGIRHAHLLRRESTVDTFDSGITEGSLHMVLPQASKDSQTLEESLLSLDLSRDLDNLDIDQPLRIHPL</sequence>
<feature type="region of interest" description="Disordered" evidence="1">
    <location>
        <begin position="389"/>
        <end position="414"/>
    </location>
</feature>
<feature type="region of interest" description="Disordered" evidence="1">
    <location>
        <begin position="878"/>
        <end position="972"/>
    </location>
</feature>
<feature type="compositionally biased region" description="Basic residues" evidence="1">
    <location>
        <begin position="1140"/>
        <end position="1149"/>
    </location>
</feature>
<feature type="compositionally biased region" description="Low complexity" evidence="1">
    <location>
        <begin position="569"/>
        <end position="582"/>
    </location>
</feature>
<feature type="compositionally biased region" description="Basic and acidic residues" evidence="1">
    <location>
        <begin position="171"/>
        <end position="189"/>
    </location>
</feature>
<feature type="compositionally biased region" description="Basic and acidic residues" evidence="1">
    <location>
        <begin position="897"/>
        <end position="913"/>
    </location>
</feature>
<feature type="compositionally biased region" description="Polar residues" evidence="1">
    <location>
        <begin position="1489"/>
        <end position="1505"/>
    </location>
</feature>
<feature type="compositionally biased region" description="Low complexity" evidence="1">
    <location>
        <begin position="110"/>
        <end position="124"/>
    </location>
</feature>
<feature type="compositionally biased region" description="Low complexity" evidence="1">
    <location>
        <begin position="2308"/>
        <end position="2319"/>
    </location>
</feature>
<feature type="compositionally biased region" description="Polar residues" evidence="1">
    <location>
        <begin position="1671"/>
        <end position="1688"/>
    </location>
</feature>
<feature type="compositionally biased region" description="Polar residues" evidence="1">
    <location>
        <begin position="1273"/>
        <end position="1302"/>
    </location>
</feature>
<feature type="compositionally biased region" description="Basic and acidic residues" evidence="1">
    <location>
        <begin position="613"/>
        <end position="636"/>
    </location>
</feature>
<feature type="region of interest" description="Disordered" evidence="1">
    <location>
        <begin position="1252"/>
        <end position="1302"/>
    </location>
</feature>
<feature type="region of interest" description="Disordered" evidence="1">
    <location>
        <begin position="2408"/>
        <end position="2445"/>
    </location>
</feature>
<feature type="compositionally biased region" description="Basic and acidic residues" evidence="1">
    <location>
        <begin position="272"/>
        <end position="286"/>
    </location>
</feature>
<feature type="compositionally biased region" description="Low complexity" evidence="1">
    <location>
        <begin position="2420"/>
        <end position="2438"/>
    </location>
</feature>
<dbReference type="EMBL" id="BMAT01005405">
    <property type="protein sequence ID" value="GFR92699.1"/>
    <property type="molecule type" value="Genomic_DNA"/>
</dbReference>
<organism evidence="2 3">
    <name type="scientific">Elysia marginata</name>
    <dbReference type="NCBI Taxonomy" id="1093978"/>
    <lineage>
        <taxon>Eukaryota</taxon>
        <taxon>Metazoa</taxon>
        <taxon>Spiralia</taxon>
        <taxon>Lophotrochozoa</taxon>
        <taxon>Mollusca</taxon>
        <taxon>Gastropoda</taxon>
        <taxon>Heterobranchia</taxon>
        <taxon>Euthyneura</taxon>
        <taxon>Panpulmonata</taxon>
        <taxon>Sacoglossa</taxon>
        <taxon>Placobranchoidea</taxon>
        <taxon>Plakobranchidae</taxon>
        <taxon>Elysia</taxon>
    </lineage>
</organism>
<evidence type="ECO:0000256" key="1">
    <source>
        <dbReference type="SAM" id="MobiDB-lite"/>
    </source>
</evidence>
<feature type="region of interest" description="Disordered" evidence="1">
    <location>
        <begin position="780"/>
        <end position="812"/>
    </location>
</feature>
<feature type="compositionally biased region" description="Basic and acidic residues" evidence="1">
    <location>
        <begin position="927"/>
        <end position="937"/>
    </location>
</feature>
<feature type="region of interest" description="Disordered" evidence="1">
    <location>
        <begin position="2173"/>
        <end position="2198"/>
    </location>
</feature>
<feature type="compositionally biased region" description="Low complexity" evidence="1">
    <location>
        <begin position="455"/>
        <end position="485"/>
    </location>
</feature>
<gene>
    <name evidence="2" type="ORF">ElyMa_002624900</name>
</gene>
<feature type="region of interest" description="Disordered" evidence="1">
    <location>
        <begin position="239"/>
        <end position="310"/>
    </location>
</feature>